<evidence type="ECO:0000256" key="2">
    <source>
        <dbReference type="ARBA" id="ARBA00022574"/>
    </source>
</evidence>
<feature type="compositionally biased region" description="Low complexity" evidence="7">
    <location>
        <begin position="575"/>
        <end position="607"/>
    </location>
</feature>
<evidence type="ECO:0000259" key="8">
    <source>
        <dbReference type="Pfam" id="PF08232"/>
    </source>
</evidence>
<keyword evidence="4" id="KW-0112">Calmodulin-binding</keyword>
<dbReference type="Gene3D" id="1.20.5.300">
    <property type="match status" value="1"/>
</dbReference>
<evidence type="ECO:0000256" key="4">
    <source>
        <dbReference type="ARBA" id="ARBA00022860"/>
    </source>
</evidence>
<evidence type="ECO:0000256" key="5">
    <source>
        <dbReference type="ARBA" id="ARBA00023054"/>
    </source>
</evidence>
<dbReference type="PANTHER" id="PTHR15653">
    <property type="entry name" value="STRIATIN"/>
    <property type="match status" value="1"/>
</dbReference>
<evidence type="ECO:0000256" key="3">
    <source>
        <dbReference type="ARBA" id="ARBA00022737"/>
    </source>
</evidence>
<gene>
    <name evidence="9" type="ORF">M430DRAFT_104518</name>
</gene>
<keyword evidence="3" id="KW-0677">Repeat</keyword>
<feature type="repeat" description="WD" evidence="6">
    <location>
        <begin position="492"/>
        <end position="505"/>
    </location>
</feature>
<accession>A0A2T3AXN2</accession>
<keyword evidence="10" id="KW-1185">Reference proteome</keyword>
<dbReference type="PRINTS" id="PR00320">
    <property type="entry name" value="GPROTEINBRPT"/>
</dbReference>
<dbReference type="InterPro" id="IPR036322">
    <property type="entry name" value="WD40_repeat_dom_sf"/>
</dbReference>
<evidence type="ECO:0000313" key="10">
    <source>
        <dbReference type="Proteomes" id="UP000241818"/>
    </source>
</evidence>
<dbReference type="RefSeq" id="XP_024719381.1">
    <property type="nucleotide sequence ID" value="XM_024860932.1"/>
</dbReference>
<feature type="repeat" description="WD" evidence="6">
    <location>
        <begin position="545"/>
        <end position="572"/>
    </location>
</feature>
<feature type="compositionally biased region" description="Basic residues" evidence="7">
    <location>
        <begin position="363"/>
        <end position="374"/>
    </location>
</feature>
<feature type="repeat" description="WD" evidence="6">
    <location>
        <begin position="747"/>
        <end position="788"/>
    </location>
</feature>
<dbReference type="AlphaFoldDB" id="A0A2T3AXN2"/>
<dbReference type="STRING" id="857342.A0A2T3AXN2"/>
<feature type="compositionally biased region" description="Basic and acidic residues" evidence="7">
    <location>
        <begin position="105"/>
        <end position="141"/>
    </location>
</feature>
<dbReference type="SMART" id="SM00320">
    <property type="entry name" value="WD40"/>
    <property type="match status" value="7"/>
</dbReference>
<feature type="compositionally biased region" description="Polar residues" evidence="7">
    <location>
        <begin position="260"/>
        <end position="280"/>
    </location>
</feature>
<dbReference type="EMBL" id="KZ679013">
    <property type="protein sequence ID" value="PSS14782.1"/>
    <property type="molecule type" value="Genomic_DNA"/>
</dbReference>
<feature type="compositionally biased region" description="Pro residues" evidence="7">
    <location>
        <begin position="231"/>
        <end position="242"/>
    </location>
</feature>
<sequence length="826" mass="88975">MAWQSLSGVGGAGNGGSGGEAQQQANQPQGTEYTLQGVMRFLQTEWHRHERDRNGWEIERQEMKGRIARLEGSTRKSDSSNKSLKKYITMLEKALRERDAQVKALKAGRDLSSEPTKEEGKEILAGKNKEHRPAQEKRHNSFLEVGADSDVGNLEEDPDRGSLKGFMDKTQGELTYLMVSPSNPLPPREHPFEEMLQAPMFDVPQRSLEEVYQQQARQKSNVRETNLARPSPSPNHQPPPIPSTTNLAARNVDPPPTRSLADQQPLPQTSQSEWSSTFQMASMPPPEEPVTKANPNFDTYGRPIETREGTTEKAPQADVDGWDFNEAAQFPDPEKPTPQRPDTDLFPIAQDPPKSPGRTASGSHRRKGSMSRRKSGPEHELSLNQHQKTDGALKVRFGLRGHLDVVRSVIFSGGGSPGEPEICTAGDDGIIKRWIIPARYENQGGIHVSANDLDISSYFTHRGHTGAVMCLTSWSPSQNFSSGGRAQGDGWIFSGGQDGTVRVWERGRVDPKATLDGHTDAVWTVCVLPGTTGAVFGPSNAYGGPDRIILASGAADGTVKVWSVSAPPQLMSPQSGSSTSSNNRRGGRVRGNSMSSGSAFPSSPQPSVASNSPFHHTLIHSISRDNSTASPTCITPLSASGDTFVVSYSDAAVIVYDTRTGEEVASMASLETYNGTDATGVNAVVATTNGLDGSLSFDSGRGLSEDEGVVGGATGTIGGVEGTIISGHEDRYIRFYDANSGQCTYNMLAHPAAISALSLSPDGRELVSAGHDASLRFWSLETRSCTQEITSHRLMRGEGVCSVVWSQDGRWVVSAGGDGVVKVFAR</sequence>
<organism evidence="9 10">
    <name type="scientific">Amorphotheca resinae ATCC 22711</name>
    <dbReference type="NCBI Taxonomy" id="857342"/>
    <lineage>
        <taxon>Eukaryota</taxon>
        <taxon>Fungi</taxon>
        <taxon>Dikarya</taxon>
        <taxon>Ascomycota</taxon>
        <taxon>Pezizomycotina</taxon>
        <taxon>Leotiomycetes</taxon>
        <taxon>Helotiales</taxon>
        <taxon>Amorphothecaceae</taxon>
        <taxon>Amorphotheca</taxon>
    </lineage>
</organism>
<dbReference type="OrthoDB" id="727118at2759"/>
<dbReference type="InParanoid" id="A0A2T3AXN2"/>
<dbReference type="InterPro" id="IPR020472">
    <property type="entry name" value="WD40_PAC1"/>
</dbReference>
<dbReference type="InterPro" id="IPR013258">
    <property type="entry name" value="Striatin_N"/>
</dbReference>
<comment type="similarity">
    <text evidence="1">Belongs to the WD repeat striatin family.</text>
</comment>
<dbReference type="SUPFAM" id="SSF50978">
    <property type="entry name" value="WD40 repeat-like"/>
    <property type="match status" value="1"/>
</dbReference>
<dbReference type="Gene3D" id="2.130.10.10">
    <property type="entry name" value="YVTN repeat-like/Quinoprotein amine dehydrogenase"/>
    <property type="match status" value="2"/>
</dbReference>
<evidence type="ECO:0000256" key="7">
    <source>
        <dbReference type="SAM" id="MobiDB-lite"/>
    </source>
</evidence>
<feature type="compositionally biased region" description="Basic and acidic residues" evidence="7">
    <location>
        <begin position="159"/>
        <end position="171"/>
    </location>
</feature>
<feature type="compositionally biased region" description="Gly residues" evidence="7">
    <location>
        <begin position="8"/>
        <end position="19"/>
    </location>
</feature>
<dbReference type="InterPro" id="IPR001680">
    <property type="entry name" value="WD40_rpt"/>
</dbReference>
<feature type="compositionally biased region" description="Basic and acidic residues" evidence="7">
    <location>
        <begin position="46"/>
        <end position="79"/>
    </location>
</feature>
<keyword evidence="5" id="KW-0175">Coiled coil</keyword>
<dbReference type="PANTHER" id="PTHR15653:SF0">
    <property type="entry name" value="CONNECTOR OF KINASE TO AP-1, ISOFORM E"/>
    <property type="match status" value="1"/>
</dbReference>
<dbReference type="GeneID" id="36569013"/>
<dbReference type="GO" id="GO:0005516">
    <property type="term" value="F:calmodulin binding"/>
    <property type="evidence" value="ECO:0007669"/>
    <property type="project" value="UniProtKB-KW"/>
</dbReference>
<dbReference type="InterPro" id="IPR051488">
    <property type="entry name" value="WD_repeat_striatin"/>
</dbReference>
<dbReference type="Pfam" id="PF00400">
    <property type="entry name" value="WD40"/>
    <property type="match status" value="4"/>
</dbReference>
<feature type="region of interest" description="Disordered" evidence="7">
    <location>
        <begin position="1"/>
        <end position="32"/>
    </location>
</feature>
<feature type="region of interest" description="Disordered" evidence="7">
    <location>
        <begin position="46"/>
        <end position="84"/>
    </location>
</feature>
<dbReference type="InterPro" id="IPR015943">
    <property type="entry name" value="WD40/YVTN_repeat-like_dom_sf"/>
</dbReference>
<proteinExistence type="inferred from homology"/>
<feature type="compositionally biased region" description="Basic and acidic residues" evidence="7">
    <location>
        <begin position="332"/>
        <end position="343"/>
    </location>
</feature>
<feature type="compositionally biased region" description="Basic and acidic residues" evidence="7">
    <location>
        <begin position="375"/>
        <end position="389"/>
    </location>
</feature>
<feature type="region of interest" description="Disordered" evidence="7">
    <location>
        <begin position="566"/>
        <end position="613"/>
    </location>
</feature>
<evidence type="ECO:0000256" key="6">
    <source>
        <dbReference type="PROSITE-ProRule" id="PRU00221"/>
    </source>
</evidence>
<evidence type="ECO:0000256" key="1">
    <source>
        <dbReference type="ARBA" id="ARBA00009616"/>
    </source>
</evidence>
<dbReference type="PROSITE" id="PS50294">
    <property type="entry name" value="WD_REPEATS_REGION"/>
    <property type="match status" value="1"/>
</dbReference>
<reference evidence="9 10" key="1">
    <citation type="journal article" date="2018" name="New Phytol.">
        <title>Comparative genomics and transcriptomics depict ericoid mycorrhizal fungi as versatile saprotrophs and plant mutualists.</title>
        <authorList>
            <person name="Martino E."/>
            <person name="Morin E."/>
            <person name="Grelet G.A."/>
            <person name="Kuo A."/>
            <person name="Kohler A."/>
            <person name="Daghino S."/>
            <person name="Barry K.W."/>
            <person name="Cichocki N."/>
            <person name="Clum A."/>
            <person name="Dockter R.B."/>
            <person name="Hainaut M."/>
            <person name="Kuo R.C."/>
            <person name="LaButti K."/>
            <person name="Lindahl B.D."/>
            <person name="Lindquist E.A."/>
            <person name="Lipzen A."/>
            <person name="Khouja H.R."/>
            <person name="Magnuson J."/>
            <person name="Murat C."/>
            <person name="Ohm R.A."/>
            <person name="Singer S.W."/>
            <person name="Spatafora J.W."/>
            <person name="Wang M."/>
            <person name="Veneault-Fourrey C."/>
            <person name="Henrissat B."/>
            <person name="Grigoriev I.V."/>
            <person name="Martin F.M."/>
            <person name="Perotto S."/>
        </authorList>
    </citation>
    <scope>NUCLEOTIDE SEQUENCE [LARGE SCALE GENOMIC DNA]</scope>
    <source>
        <strain evidence="9 10">ATCC 22711</strain>
    </source>
</reference>
<evidence type="ECO:0000313" key="9">
    <source>
        <dbReference type="EMBL" id="PSS14782.1"/>
    </source>
</evidence>
<feature type="domain" description="Striatin N-terminal" evidence="8">
    <location>
        <begin position="34"/>
        <end position="181"/>
    </location>
</feature>
<protein>
    <recommendedName>
        <fullName evidence="8">Striatin N-terminal domain-containing protein</fullName>
    </recommendedName>
</protein>
<keyword evidence="2 6" id="KW-0853">WD repeat</keyword>
<dbReference type="CDD" id="cd00200">
    <property type="entry name" value="WD40"/>
    <property type="match status" value="1"/>
</dbReference>
<dbReference type="PROSITE" id="PS50082">
    <property type="entry name" value="WD_REPEATS_2"/>
    <property type="match status" value="3"/>
</dbReference>
<name>A0A2T3AXN2_AMORE</name>
<dbReference type="Proteomes" id="UP000241818">
    <property type="component" value="Unassembled WGS sequence"/>
</dbReference>
<dbReference type="Pfam" id="PF08232">
    <property type="entry name" value="Striatin"/>
    <property type="match status" value="1"/>
</dbReference>
<feature type="region of interest" description="Disordered" evidence="7">
    <location>
        <begin position="105"/>
        <end position="389"/>
    </location>
</feature>